<dbReference type="STRING" id="336831.WG68_10070"/>
<dbReference type="EMBL" id="LAHO01000009">
    <property type="protein sequence ID" value="KKO45393.1"/>
    <property type="molecule type" value="Genomic_DNA"/>
</dbReference>
<comment type="caution">
    <text evidence="2">The sequence shown here is derived from an EMBL/GenBank/DDBJ whole genome shotgun (WGS) entry which is preliminary data.</text>
</comment>
<organism evidence="2 3">
    <name type="scientific">Arsukibacterium ikkense</name>
    <dbReference type="NCBI Taxonomy" id="336831"/>
    <lineage>
        <taxon>Bacteria</taxon>
        <taxon>Pseudomonadati</taxon>
        <taxon>Pseudomonadota</taxon>
        <taxon>Gammaproteobacteria</taxon>
        <taxon>Chromatiales</taxon>
        <taxon>Chromatiaceae</taxon>
        <taxon>Arsukibacterium</taxon>
    </lineage>
</organism>
<name>A0A0M2V8A0_9GAMM</name>
<accession>A0A0M2V8A0</accession>
<dbReference type="RefSeq" id="WP_046557567.1">
    <property type="nucleotide sequence ID" value="NZ_LAHO01000009.1"/>
</dbReference>
<evidence type="ECO:0000313" key="2">
    <source>
        <dbReference type="EMBL" id="KKO45393.1"/>
    </source>
</evidence>
<dbReference type="Pfam" id="PF14090">
    <property type="entry name" value="HTH_39"/>
    <property type="match status" value="1"/>
</dbReference>
<evidence type="ECO:0000259" key="1">
    <source>
        <dbReference type="Pfam" id="PF14090"/>
    </source>
</evidence>
<sequence>MKVKPFALYAQSAEIQARKIFKYMLVTGSINRYEADQIGVCHLAARVQDLEEKGFLYRYQDENGVADFHGIKHDKIRRYFIDWENMTPTARAYFVGWIYD</sequence>
<keyword evidence="3" id="KW-1185">Reference proteome</keyword>
<gene>
    <name evidence="2" type="ORF">WG68_10070</name>
</gene>
<dbReference type="InterPro" id="IPR055245">
    <property type="entry name" value="HTH_proteobacteria"/>
</dbReference>
<dbReference type="OrthoDB" id="6387921at2"/>
<reference evidence="2 3" key="1">
    <citation type="submission" date="2015-03" db="EMBL/GenBank/DDBJ databases">
        <title>Draft genome sequences of two protease-producing strains of Arsukibacterium isolated from two cold and alkaline environments.</title>
        <authorList>
            <person name="Lylloff J.E."/>
            <person name="Skov L.B."/>
            <person name="Jepsen M."/>
            <person name="Hallin P.F."/>
            <person name="Sorensen S.J."/>
            <person name="Stougaard P."/>
            <person name="Glaring M.A."/>
        </authorList>
    </citation>
    <scope>NUCLEOTIDE SEQUENCE [LARGE SCALE GENOMIC DNA]</scope>
    <source>
        <strain evidence="2 3">GCM72</strain>
    </source>
</reference>
<dbReference type="Proteomes" id="UP000034228">
    <property type="component" value="Unassembled WGS sequence"/>
</dbReference>
<evidence type="ECO:0000313" key="3">
    <source>
        <dbReference type="Proteomes" id="UP000034228"/>
    </source>
</evidence>
<feature type="domain" description="Winged helix-turn-helix" evidence="1">
    <location>
        <begin position="16"/>
        <end position="81"/>
    </location>
</feature>
<proteinExistence type="predicted"/>
<protein>
    <recommendedName>
        <fullName evidence="1">Winged helix-turn-helix domain-containing protein</fullName>
    </recommendedName>
</protein>
<dbReference type="AlphaFoldDB" id="A0A0M2V8A0"/>